<evidence type="ECO:0000256" key="3">
    <source>
        <dbReference type="ARBA" id="ARBA00023163"/>
    </source>
</evidence>
<dbReference type="PANTHER" id="PTHR43537">
    <property type="entry name" value="TRANSCRIPTIONAL REGULATOR, GNTR FAMILY"/>
    <property type="match status" value="1"/>
</dbReference>
<dbReference type="Pfam" id="PF00392">
    <property type="entry name" value="GntR"/>
    <property type="match status" value="1"/>
</dbReference>
<sequence>MSLELSDVPNLGQSPTNSEVIAQHLRNAIVTGQLHEGEPIRQDEVAALFKVSKIPVREALKHLEAEGLVAFQRNRGAVVHSPSEAEIVQVYEVRAMLESNAIRLAVPNMTAATLDKAQRMCDEFAREQDPFRWARLHWEFHSCLYRDAGRDFLLNMIQSINNRTERYLHIQLTRENGRDTADTEHQALVDACRRGDPAEAARMVHEHIMRACSLLQRHLPKPTAA</sequence>
<organism evidence="5 6">
    <name type="scientific">Azohydromonas lata</name>
    <dbReference type="NCBI Taxonomy" id="45677"/>
    <lineage>
        <taxon>Bacteria</taxon>
        <taxon>Pseudomonadati</taxon>
        <taxon>Pseudomonadota</taxon>
        <taxon>Betaproteobacteria</taxon>
        <taxon>Burkholderiales</taxon>
        <taxon>Sphaerotilaceae</taxon>
        <taxon>Azohydromonas</taxon>
    </lineage>
</organism>
<feature type="domain" description="HTH gntR-type" evidence="4">
    <location>
        <begin position="15"/>
        <end position="82"/>
    </location>
</feature>
<keyword evidence="1" id="KW-0805">Transcription regulation</keyword>
<dbReference type="EMBL" id="JAXOJX010000144">
    <property type="protein sequence ID" value="MDZ5461695.1"/>
    <property type="molecule type" value="Genomic_DNA"/>
</dbReference>
<keyword evidence="2" id="KW-0238">DNA-binding</keyword>
<dbReference type="CDD" id="cd07377">
    <property type="entry name" value="WHTH_GntR"/>
    <property type="match status" value="1"/>
</dbReference>
<dbReference type="Proteomes" id="UP001293718">
    <property type="component" value="Unassembled WGS sequence"/>
</dbReference>
<dbReference type="SMART" id="SM00895">
    <property type="entry name" value="FCD"/>
    <property type="match status" value="1"/>
</dbReference>
<accession>A0ABU5IS22</accession>
<dbReference type="InterPro" id="IPR008920">
    <property type="entry name" value="TF_FadR/GntR_C"/>
</dbReference>
<dbReference type="SMART" id="SM00345">
    <property type="entry name" value="HTH_GNTR"/>
    <property type="match status" value="1"/>
</dbReference>
<evidence type="ECO:0000259" key="4">
    <source>
        <dbReference type="PROSITE" id="PS50949"/>
    </source>
</evidence>
<proteinExistence type="predicted"/>
<dbReference type="Gene3D" id="1.20.120.530">
    <property type="entry name" value="GntR ligand-binding domain-like"/>
    <property type="match status" value="1"/>
</dbReference>
<evidence type="ECO:0000256" key="1">
    <source>
        <dbReference type="ARBA" id="ARBA00023015"/>
    </source>
</evidence>
<dbReference type="InterPro" id="IPR036388">
    <property type="entry name" value="WH-like_DNA-bd_sf"/>
</dbReference>
<reference evidence="5 6" key="1">
    <citation type="submission" date="2023-11" db="EMBL/GenBank/DDBJ databases">
        <title>Draft genome of Azohydromonas lata strain H1 (DSM1123), a polyhydroxyalkanoate producer.</title>
        <authorList>
            <person name="Traversa D."/>
            <person name="D'Addabbo P."/>
            <person name="Pazzani C."/>
            <person name="Manzari C."/>
            <person name="Chiara M."/>
            <person name="Scrascia M."/>
        </authorList>
    </citation>
    <scope>NUCLEOTIDE SEQUENCE [LARGE SCALE GENOMIC DNA]</scope>
    <source>
        <strain evidence="5 6">H1</strain>
    </source>
</reference>
<dbReference type="InterPro" id="IPR000524">
    <property type="entry name" value="Tscrpt_reg_HTH_GntR"/>
</dbReference>
<comment type="caution">
    <text evidence="5">The sequence shown here is derived from an EMBL/GenBank/DDBJ whole genome shotgun (WGS) entry which is preliminary data.</text>
</comment>
<gene>
    <name evidence="5" type="ORF">SM757_34485</name>
</gene>
<dbReference type="SUPFAM" id="SSF48008">
    <property type="entry name" value="GntR ligand-binding domain-like"/>
    <property type="match status" value="1"/>
</dbReference>
<dbReference type="SUPFAM" id="SSF46785">
    <property type="entry name" value="Winged helix' DNA-binding domain"/>
    <property type="match status" value="1"/>
</dbReference>
<dbReference type="PROSITE" id="PS50949">
    <property type="entry name" value="HTH_GNTR"/>
    <property type="match status" value="1"/>
</dbReference>
<dbReference type="RefSeq" id="WP_322468789.1">
    <property type="nucleotide sequence ID" value="NZ_JAXOJX010000144.1"/>
</dbReference>
<dbReference type="Pfam" id="PF07729">
    <property type="entry name" value="FCD"/>
    <property type="match status" value="1"/>
</dbReference>
<name>A0ABU5IS22_9BURK</name>
<dbReference type="InterPro" id="IPR011711">
    <property type="entry name" value="GntR_C"/>
</dbReference>
<keyword evidence="6" id="KW-1185">Reference proteome</keyword>
<protein>
    <submittedName>
        <fullName evidence="5">GntR family transcriptional regulator</fullName>
    </submittedName>
</protein>
<dbReference type="InterPro" id="IPR036390">
    <property type="entry name" value="WH_DNA-bd_sf"/>
</dbReference>
<keyword evidence="3" id="KW-0804">Transcription</keyword>
<evidence type="ECO:0000256" key="2">
    <source>
        <dbReference type="ARBA" id="ARBA00023125"/>
    </source>
</evidence>
<dbReference type="Gene3D" id="1.10.10.10">
    <property type="entry name" value="Winged helix-like DNA-binding domain superfamily/Winged helix DNA-binding domain"/>
    <property type="match status" value="1"/>
</dbReference>
<dbReference type="PANTHER" id="PTHR43537:SF41">
    <property type="entry name" value="TRANSCRIPTIONAL REGULATORY PROTEIN"/>
    <property type="match status" value="1"/>
</dbReference>
<evidence type="ECO:0000313" key="5">
    <source>
        <dbReference type="EMBL" id="MDZ5461695.1"/>
    </source>
</evidence>
<evidence type="ECO:0000313" key="6">
    <source>
        <dbReference type="Proteomes" id="UP001293718"/>
    </source>
</evidence>